<dbReference type="EMBL" id="JAEILM010000007">
    <property type="protein sequence ID" value="MBI6631567.1"/>
    <property type="molecule type" value="Genomic_DNA"/>
</dbReference>
<name>A0ABS0UX93_9PSED</name>
<gene>
    <name evidence="1" type="ORF">YA0871_02755</name>
</gene>
<accession>A0ABS0UX93</accession>
<dbReference type="Proteomes" id="UP000607562">
    <property type="component" value="Unassembled WGS sequence"/>
</dbReference>
<organism evidence="1 2">
    <name type="scientific">Pseudomonas paralactis</name>
    <dbReference type="NCBI Taxonomy" id="1615673"/>
    <lineage>
        <taxon>Bacteria</taxon>
        <taxon>Pseudomonadati</taxon>
        <taxon>Pseudomonadota</taxon>
        <taxon>Gammaproteobacteria</taxon>
        <taxon>Pseudomonadales</taxon>
        <taxon>Pseudomonadaceae</taxon>
        <taxon>Pseudomonas</taxon>
    </lineage>
</organism>
<evidence type="ECO:0000313" key="1">
    <source>
        <dbReference type="EMBL" id="MBI6631567.1"/>
    </source>
</evidence>
<protein>
    <submittedName>
        <fullName evidence="1">Uncharacterized protein</fullName>
    </submittedName>
</protein>
<comment type="caution">
    <text evidence="1">The sequence shown here is derived from an EMBL/GenBank/DDBJ whole genome shotgun (WGS) entry which is preliminary data.</text>
</comment>
<dbReference type="RefSeq" id="WP_198706635.1">
    <property type="nucleotide sequence ID" value="NZ_JAEILM010000007.1"/>
</dbReference>
<evidence type="ECO:0000313" key="2">
    <source>
        <dbReference type="Proteomes" id="UP000607562"/>
    </source>
</evidence>
<keyword evidence="2" id="KW-1185">Reference proteome</keyword>
<proteinExistence type="predicted"/>
<reference evidence="1 2" key="1">
    <citation type="submission" date="2020-12" db="EMBL/GenBank/DDBJ databases">
        <title>Comparative genomic insights into the epidemiology and virulence of plant pathogenic Pseudomonads from Turkey.</title>
        <authorList>
            <person name="Dillon M."/>
            <person name="Ruiz-Bedoya T."/>
            <person name="Bendalovic-Torma C."/>
            <person name="Guttman K.M."/>
            <person name="Kwak H."/>
            <person name="Middleton M.A."/>
            <person name="Wang P.W."/>
            <person name="Horuz S."/>
            <person name="Aysan Y."/>
            <person name="Guttman D.S."/>
        </authorList>
    </citation>
    <scope>NUCLEOTIDE SEQUENCE [LARGE SCALE GENOMIC DNA]</scope>
    <source>
        <strain evidence="1 2">Marul_2_1</strain>
    </source>
</reference>
<sequence>MTMPNPMGTYAGVKAANTAQYLYLTITSANSHTGEVTALYHDGASANSLSGTYKFANAEKGGQARFDLASPPGGQTSYKFVLVSNPVDISTPFDTLSGDYWLNGGSYRIDLKRTY</sequence>